<dbReference type="Proteomes" id="UP000005233">
    <property type="component" value="Chromosome"/>
</dbReference>
<sequence length="256" mass="28174">MGLAVKSIMMNGLKLGFSTLSIFMKPPETWAKIALGDNFNAIEILCEGPMWPRRKAWKGCIEADGLEVYLHSPTIDLNPASVNEGIRDETLRQLKETIDMAAGLGAKYVTTHPGVIHKPIPRIWDMCLEFATQVLGEAADYAKACGVTLSIENMPNRRTYLCTSPEGLEKLRKACGCGVTIDVGHAITCPDPSSFLKLPGISYLHVNDNDGDRDAHLCPGDGILDLSLLRLHDRMIIELNDYGEVLRARDVILRSV</sequence>
<evidence type="ECO:0000313" key="2">
    <source>
        <dbReference type="EMBL" id="AFC99243.1"/>
    </source>
</evidence>
<evidence type="ECO:0000313" key="3">
    <source>
        <dbReference type="Proteomes" id="UP000005233"/>
    </source>
</evidence>
<dbReference type="PANTHER" id="PTHR12110">
    <property type="entry name" value="HYDROXYPYRUVATE ISOMERASE"/>
    <property type="match status" value="1"/>
</dbReference>
<dbReference type="AlphaFoldDB" id="H8I546"/>
<feature type="domain" description="Xylose isomerase-like TIM barrel" evidence="1">
    <location>
        <begin position="39"/>
        <end position="226"/>
    </location>
</feature>
<dbReference type="eggNOG" id="arCOG01895">
    <property type="taxonomic scope" value="Archaea"/>
</dbReference>
<dbReference type="KEGG" id="mez:Mtc_0478"/>
<dbReference type="GO" id="GO:0016853">
    <property type="term" value="F:isomerase activity"/>
    <property type="evidence" value="ECO:0007669"/>
    <property type="project" value="UniProtKB-KW"/>
</dbReference>
<dbReference type="EMBL" id="CP003243">
    <property type="protein sequence ID" value="AFC99243.1"/>
    <property type="molecule type" value="Genomic_DNA"/>
</dbReference>
<dbReference type="Pfam" id="PF01261">
    <property type="entry name" value="AP_endonuc_2"/>
    <property type="match status" value="1"/>
</dbReference>
<dbReference type="InterPro" id="IPR036237">
    <property type="entry name" value="Xyl_isomerase-like_sf"/>
</dbReference>
<dbReference type="Gene3D" id="3.20.20.150">
    <property type="entry name" value="Divalent-metal-dependent TIM barrel enzymes"/>
    <property type="match status" value="1"/>
</dbReference>
<dbReference type="PANTHER" id="PTHR12110:SF21">
    <property type="entry name" value="XYLOSE ISOMERASE-LIKE TIM BARREL DOMAIN-CONTAINING PROTEIN"/>
    <property type="match status" value="1"/>
</dbReference>
<dbReference type="STRING" id="1041930.Mtc_0478"/>
<organism evidence="2 3">
    <name type="scientific">Methanocella conradii (strain DSM 24694 / JCM 17849 / CGMCC 1.5162 / HZ254)</name>
    <dbReference type="NCBI Taxonomy" id="1041930"/>
    <lineage>
        <taxon>Archaea</taxon>
        <taxon>Methanobacteriati</taxon>
        <taxon>Methanobacteriota</taxon>
        <taxon>Stenosarchaea group</taxon>
        <taxon>Methanomicrobia</taxon>
        <taxon>Methanocellales</taxon>
        <taxon>Methanocellaceae</taxon>
        <taxon>Methanocella</taxon>
    </lineage>
</organism>
<reference evidence="2 3" key="1">
    <citation type="journal article" date="2012" name="J. Bacteriol.">
        <title>Complete genome sequence of a thermophilic methanogen, Methanocella conradii HZ254, isolated from Chinese rice field soil.</title>
        <authorList>
            <person name="Lu Z."/>
            <person name="Lu Y."/>
        </authorList>
    </citation>
    <scope>NUCLEOTIDE SEQUENCE [LARGE SCALE GENOMIC DNA]</scope>
    <source>
        <strain evidence="3">DSM 24694 / JCM 17849 / CGMCC 1.5162 / HZ254</strain>
    </source>
</reference>
<gene>
    <name evidence="2" type="ordered locus">Mtc_0478</name>
</gene>
<protein>
    <submittedName>
        <fullName evidence="2">Sugar phosphate isomerase/epimerase</fullName>
    </submittedName>
</protein>
<name>H8I546_METCZ</name>
<dbReference type="InterPro" id="IPR050312">
    <property type="entry name" value="IolE/XylAMocC-like"/>
</dbReference>
<keyword evidence="2" id="KW-0413">Isomerase</keyword>
<proteinExistence type="predicted"/>
<dbReference type="InterPro" id="IPR013022">
    <property type="entry name" value="Xyl_isomerase-like_TIM-brl"/>
</dbReference>
<dbReference type="SUPFAM" id="SSF51658">
    <property type="entry name" value="Xylose isomerase-like"/>
    <property type="match status" value="1"/>
</dbReference>
<evidence type="ECO:0000259" key="1">
    <source>
        <dbReference type="Pfam" id="PF01261"/>
    </source>
</evidence>
<keyword evidence="3" id="KW-1185">Reference proteome</keyword>
<accession>H8I546</accession>
<dbReference type="HOGENOM" id="CLU_050006_7_2_2"/>